<dbReference type="PANTHER" id="PTHR41286:SF1">
    <property type="entry name" value="HNH NUCLEASE YAJD-RELATED"/>
    <property type="match status" value="1"/>
</dbReference>
<name>A0ABT9IYB0_9BACL</name>
<dbReference type="EMBL" id="JAVAMP010000003">
    <property type="protein sequence ID" value="MDP5274341.1"/>
    <property type="molecule type" value="Genomic_DNA"/>
</dbReference>
<reference evidence="6 7" key="1">
    <citation type="submission" date="2023-08" db="EMBL/GenBank/DDBJ databases">
        <authorList>
            <person name="Park J.-S."/>
        </authorList>
    </citation>
    <scope>NUCLEOTIDE SEQUENCE [LARGE SCALE GENOMIC DNA]</scope>
    <source>
        <strain evidence="6 7">2205SS18-9</strain>
    </source>
</reference>
<dbReference type="InterPro" id="IPR003615">
    <property type="entry name" value="HNH_nuc"/>
</dbReference>
<organism evidence="6 7">
    <name type="scientific">Chengkuizengella axinellae</name>
    <dbReference type="NCBI Taxonomy" id="3064388"/>
    <lineage>
        <taxon>Bacteria</taxon>
        <taxon>Bacillati</taxon>
        <taxon>Bacillota</taxon>
        <taxon>Bacilli</taxon>
        <taxon>Bacillales</taxon>
        <taxon>Paenibacillaceae</taxon>
        <taxon>Chengkuizengella</taxon>
    </lineage>
</organism>
<keyword evidence="6" id="KW-0255">Endonuclease</keyword>
<dbReference type="PANTHER" id="PTHR41286">
    <property type="entry name" value="HNH NUCLEASE YAJD-RELATED"/>
    <property type="match status" value="1"/>
</dbReference>
<proteinExistence type="inferred from homology"/>
<evidence type="ECO:0000256" key="3">
    <source>
        <dbReference type="ARBA" id="ARBA00038412"/>
    </source>
</evidence>
<evidence type="ECO:0000256" key="4">
    <source>
        <dbReference type="ARBA" id="ARBA00040194"/>
    </source>
</evidence>
<dbReference type="CDD" id="cd00085">
    <property type="entry name" value="HNHc"/>
    <property type="match status" value="1"/>
</dbReference>
<keyword evidence="2 6" id="KW-0378">Hydrolase</keyword>
<gene>
    <name evidence="6" type="ORF">Q5Y73_09485</name>
</gene>
<evidence type="ECO:0000256" key="2">
    <source>
        <dbReference type="ARBA" id="ARBA00022801"/>
    </source>
</evidence>
<dbReference type="Proteomes" id="UP001231941">
    <property type="component" value="Unassembled WGS sequence"/>
</dbReference>
<comment type="caution">
    <text evidence="6">The sequence shown here is derived from an EMBL/GenBank/DDBJ whole genome shotgun (WGS) entry which is preliminary data.</text>
</comment>
<evidence type="ECO:0000256" key="1">
    <source>
        <dbReference type="ARBA" id="ARBA00022722"/>
    </source>
</evidence>
<comment type="similarity">
    <text evidence="3">Belongs to the HNH nuclease family.</text>
</comment>
<dbReference type="InterPro" id="IPR002711">
    <property type="entry name" value="HNH"/>
</dbReference>
<sequence>MRLFVLQRDSYLCQRCLRMDRLTQANIVHHIKELEDYPELALDPNNLESVCATCHNQLHPEKGEGKKLKDRAEIRSRRIKVIEVKANVEEV</sequence>
<evidence type="ECO:0000313" key="7">
    <source>
        <dbReference type="Proteomes" id="UP001231941"/>
    </source>
</evidence>
<feature type="domain" description="HNH nuclease" evidence="5">
    <location>
        <begin position="1"/>
        <end position="56"/>
    </location>
</feature>
<keyword evidence="7" id="KW-1185">Reference proteome</keyword>
<dbReference type="GO" id="GO:0016787">
    <property type="term" value="F:hydrolase activity"/>
    <property type="evidence" value="ECO:0007669"/>
    <property type="project" value="UniProtKB-KW"/>
</dbReference>
<dbReference type="Pfam" id="PF01844">
    <property type="entry name" value="HNH"/>
    <property type="match status" value="1"/>
</dbReference>
<evidence type="ECO:0000259" key="5">
    <source>
        <dbReference type="SMART" id="SM00507"/>
    </source>
</evidence>
<dbReference type="GO" id="GO:0004519">
    <property type="term" value="F:endonuclease activity"/>
    <property type="evidence" value="ECO:0007669"/>
    <property type="project" value="UniProtKB-KW"/>
</dbReference>
<dbReference type="RefSeq" id="WP_305991932.1">
    <property type="nucleotide sequence ID" value="NZ_JAVAMP010000003.1"/>
</dbReference>
<keyword evidence="1" id="KW-0540">Nuclease</keyword>
<protein>
    <recommendedName>
        <fullName evidence="4">Putative HNH nuclease YajD</fullName>
    </recommendedName>
</protein>
<evidence type="ECO:0000313" key="6">
    <source>
        <dbReference type="EMBL" id="MDP5274341.1"/>
    </source>
</evidence>
<dbReference type="SMART" id="SM00507">
    <property type="entry name" value="HNHc"/>
    <property type="match status" value="1"/>
</dbReference>
<accession>A0ABT9IYB0</accession>